<proteinExistence type="predicted"/>
<dbReference type="EMBL" id="UINC01223818">
    <property type="protein sequence ID" value="SVE53168.1"/>
    <property type="molecule type" value="Genomic_DNA"/>
</dbReference>
<feature type="non-terminal residue" evidence="2">
    <location>
        <position position="77"/>
    </location>
</feature>
<dbReference type="AlphaFoldDB" id="A0A383EAN9"/>
<gene>
    <name evidence="2" type="ORF">METZ01_LOCUS506022</name>
</gene>
<organism evidence="2">
    <name type="scientific">marine metagenome</name>
    <dbReference type="NCBI Taxonomy" id="408172"/>
    <lineage>
        <taxon>unclassified sequences</taxon>
        <taxon>metagenomes</taxon>
        <taxon>ecological metagenomes</taxon>
    </lineage>
</organism>
<evidence type="ECO:0000313" key="2">
    <source>
        <dbReference type="EMBL" id="SVE53168.1"/>
    </source>
</evidence>
<reference evidence="2" key="1">
    <citation type="submission" date="2018-05" db="EMBL/GenBank/DDBJ databases">
        <authorList>
            <person name="Lanie J.A."/>
            <person name="Ng W.-L."/>
            <person name="Kazmierczak K.M."/>
            <person name="Andrzejewski T.M."/>
            <person name="Davidsen T.M."/>
            <person name="Wayne K.J."/>
            <person name="Tettelin H."/>
            <person name="Glass J.I."/>
            <person name="Rusch D."/>
            <person name="Podicherti R."/>
            <person name="Tsui H.-C.T."/>
            <person name="Winkler M.E."/>
        </authorList>
    </citation>
    <scope>NUCLEOTIDE SEQUENCE</scope>
</reference>
<keyword evidence="1" id="KW-0472">Membrane</keyword>
<evidence type="ECO:0000256" key="1">
    <source>
        <dbReference type="SAM" id="Phobius"/>
    </source>
</evidence>
<name>A0A383EAN9_9ZZZZ</name>
<keyword evidence="1" id="KW-0812">Transmembrane</keyword>
<sequence length="77" mass="8420">MAFALFVLITALSISAVAVYYSIIGLMAIFAAAAIPIAVMGVTLEVGKLVTASWLYQYWENIPKFLKYYLTLAVVVL</sequence>
<feature type="transmembrane region" description="Helical" evidence="1">
    <location>
        <begin position="26"/>
        <end position="47"/>
    </location>
</feature>
<protein>
    <submittedName>
        <fullName evidence="2">Uncharacterized protein</fullName>
    </submittedName>
</protein>
<keyword evidence="1" id="KW-1133">Transmembrane helix</keyword>
<accession>A0A383EAN9</accession>